<keyword evidence="13" id="KW-1185">Reference proteome</keyword>
<gene>
    <name evidence="12" type="ORF">K469DRAFT_687508</name>
</gene>
<protein>
    <recommendedName>
        <fullName evidence="7">Probable beta-glucosidase I</fullName>
        <ecNumber evidence="3">3.2.1.21</ecNumber>
    </recommendedName>
    <alternativeName>
        <fullName evidence="8">Beta-D-glucoside glucohydrolase I</fullName>
    </alternativeName>
    <alternativeName>
        <fullName evidence="9">Cellobiase I</fullName>
    </alternativeName>
    <alternativeName>
        <fullName evidence="10">Gentiobiase I</fullName>
    </alternativeName>
</protein>
<reference evidence="12" key="1">
    <citation type="journal article" date="2020" name="Stud. Mycol.">
        <title>101 Dothideomycetes genomes: a test case for predicting lifestyles and emergence of pathogens.</title>
        <authorList>
            <person name="Haridas S."/>
            <person name="Albert R."/>
            <person name="Binder M."/>
            <person name="Bloem J."/>
            <person name="Labutti K."/>
            <person name="Salamov A."/>
            <person name="Andreopoulos B."/>
            <person name="Baker S."/>
            <person name="Barry K."/>
            <person name="Bills G."/>
            <person name="Bluhm B."/>
            <person name="Cannon C."/>
            <person name="Castanera R."/>
            <person name="Culley D."/>
            <person name="Daum C."/>
            <person name="Ezra D."/>
            <person name="Gonzalez J."/>
            <person name="Henrissat B."/>
            <person name="Kuo A."/>
            <person name="Liang C."/>
            <person name="Lipzen A."/>
            <person name="Lutzoni F."/>
            <person name="Magnuson J."/>
            <person name="Mondo S."/>
            <person name="Nolan M."/>
            <person name="Ohm R."/>
            <person name="Pangilinan J."/>
            <person name="Park H.-J."/>
            <person name="Ramirez L."/>
            <person name="Alfaro M."/>
            <person name="Sun H."/>
            <person name="Tritt A."/>
            <person name="Yoshinaga Y."/>
            <person name="Zwiers L.-H."/>
            <person name="Turgeon B."/>
            <person name="Goodwin S."/>
            <person name="Spatafora J."/>
            <person name="Crous P."/>
            <person name="Grigoriev I."/>
        </authorList>
    </citation>
    <scope>NUCLEOTIDE SEQUENCE</scope>
    <source>
        <strain evidence="12">CBS 207.26</strain>
    </source>
</reference>
<evidence type="ECO:0000256" key="10">
    <source>
        <dbReference type="ARBA" id="ARBA00041809"/>
    </source>
</evidence>
<evidence type="ECO:0000259" key="11">
    <source>
        <dbReference type="PROSITE" id="PS51820"/>
    </source>
</evidence>
<evidence type="ECO:0000256" key="8">
    <source>
        <dbReference type="ARBA" id="ARBA00041279"/>
    </source>
</evidence>
<keyword evidence="6" id="KW-0326">Glycosidase</keyword>
<dbReference type="AlphaFoldDB" id="A0A6A6E2C3"/>
<evidence type="ECO:0000313" key="13">
    <source>
        <dbReference type="Proteomes" id="UP000800200"/>
    </source>
</evidence>
<dbReference type="PANTHER" id="PTHR42715">
    <property type="entry name" value="BETA-GLUCOSIDASE"/>
    <property type="match status" value="1"/>
</dbReference>
<dbReference type="SMART" id="SM00758">
    <property type="entry name" value="PA14"/>
    <property type="match status" value="1"/>
</dbReference>
<feature type="domain" description="PA14" evidence="11">
    <location>
        <begin position="43"/>
        <end position="202"/>
    </location>
</feature>
<dbReference type="Pfam" id="PF07691">
    <property type="entry name" value="PA14"/>
    <property type="match status" value="1"/>
</dbReference>
<evidence type="ECO:0000313" key="12">
    <source>
        <dbReference type="EMBL" id="KAF2186107.1"/>
    </source>
</evidence>
<evidence type="ECO:0000256" key="2">
    <source>
        <dbReference type="ARBA" id="ARBA00005336"/>
    </source>
</evidence>
<evidence type="ECO:0000256" key="1">
    <source>
        <dbReference type="ARBA" id="ARBA00000448"/>
    </source>
</evidence>
<comment type="catalytic activity">
    <reaction evidence="1">
        <text>Hydrolysis of terminal, non-reducing beta-D-glucosyl residues with release of beta-D-glucose.</text>
        <dbReference type="EC" id="3.2.1.21"/>
    </reaction>
</comment>
<dbReference type="InterPro" id="IPR050288">
    <property type="entry name" value="Cellulose_deg_GH3"/>
</dbReference>
<dbReference type="GO" id="GO:0008422">
    <property type="term" value="F:beta-glucosidase activity"/>
    <property type="evidence" value="ECO:0007669"/>
    <property type="project" value="UniProtKB-EC"/>
</dbReference>
<dbReference type="Gene3D" id="3.20.20.300">
    <property type="entry name" value="Glycoside hydrolase, family 3, N-terminal domain"/>
    <property type="match status" value="1"/>
</dbReference>
<dbReference type="OrthoDB" id="47059at2759"/>
<dbReference type="InterPro" id="IPR011658">
    <property type="entry name" value="PA14_dom"/>
</dbReference>
<dbReference type="GO" id="GO:0009251">
    <property type="term" value="P:glucan catabolic process"/>
    <property type="evidence" value="ECO:0007669"/>
    <property type="project" value="TreeGrafter"/>
</dbReference>
<dbReference type="InterPro" id="IPR013783">
    <property type="entry name" value="Ig-like_fold"/>
</dbReference>
<comment type="similarity">
    <text evidence="2">Belongs to the glycosyl hydrolase 3 family.</text>
</comment>
<dbReference type="InterPro" id="IPR037524">
    <property type="entry name" value="PA14/GLEYA"/>
</dbReference>
<dbReference type="InterPro" id="IPR026891">
    <property type="entry name" value="Fn3-like"/>
</dbReference>
<evidence type="ECO:0000256" key="6">
    <source>
        <dbReference type="ARBA" id="ARBA00023295"/>
    </source>
</evidence>
<dbReference type="Gene3D" id="3.40.50.1700">
    <property type="entry name" value="Glycoside hydrolase family 3 C-terminal domain"/>
    <property type="match status" value="1"/>
</dbReference>
<dbReference type="EMBL" id="ML994631">
    <property type="protein sequence ID" value="KAF2186107.1"/>
    <property type="molecule type" value="Genomic_DNA"/>
</dbReference>
<keyword evidence="5" id="KW-0119">Carbohydrate metabolism</keyword>
<dbReference type="Proteomes" id="UP000800200">
    <property type="component" value="Unassembled WGS sequence"/>
</dbReference>
<dbReference type="SUPFAM" id="SSF52279">
    <property type="entry name" value="Beta-D-glucan exohydrolase, C-terminal domain"/>
    <property type="match status" value="1"/>
</dbReference>
<dbReference type="Gene3D" id="2.60.40.10">
    <property type="entry name" value="Immunoglobulins"/>
    <property type="match status" value="1"/>
</dbReference>
<evidence type="ECO:0000256" key="5">
    <source>
        <dbReference type="ARBA" id="ARBA00023277"/>
    </source>
</evidence>
<evidence type="ECO:0000256" key="3">
    <source>
        <dbReference type="ARBA" id="ARBA00012744"/>
    </source>
</evidence>
<dbReference type="InterPro" id="IPR036881">
    <property type="entry name" value="Glyco_hydro_3_C_sf"/>
</dbReference>
<sequence length="476" mass="52723">MPYHAITPFEGLSAQCDKIEYSLGCIGYKSIPLLSAISRRPNSQSSGVEVRVYLEPPEVTDCRPIDTIFPDTTDCFLDGWVLPKIEGTIFWFEVEGIITAEEDGEYLFSLVVNGTAKLFVDGREIVDNTENQRPGDSIFGMGTVEEIGMMPVKRDQKYTVLVKYGSSPTSKLSASNSWYGSSGLRIGCTHKTTPEKLVEEAVALAKSVDQVILCIELSYEWESEGYDRTDMALPPGTDELVAAVCSVNKNVVVVNQSGTLVAMPWVDKAPAILQAWFSSNETGHAIADVVFGKVNPSSKMPLSWPKRLEDNPAFVNYRSENGKVLYRENVYVGYHFYKKTKRDVLFPFGYGLSYSTFKISDLDIIDDTKDTITASITVCNSGSVAGAEVVQLYVTQQLPSIQRPPQELKGFKKVFLEPGQSLEVKIPISKKYASSFWDESVESFVMEKYGSPKVMLIPELLYKFSISAAAYAGVLL</sequence>
<dbReference type="Gene3D" id="2.60.120.260">
    <property type="entry name" value="Galactose-binding domain-like"/>
    <property type="match status" value="1"/>
</dbReference>
<dbReference type="FunFam" id="2.60.40.10:FF:000495">
    <property type="entry name" value="Periplasmic beta-glucosidase"/>
    <property type="match status" value="1"/>
</dbReference>
<dbReference type="EC" id="3.2.1.21" evidence="3"/>
<keyword evidence="4" id="KW-0378">Hydrolase</keyword>
<dbReference type="Pfam" id="PF14310">
    <property type="entry name" value="Fn3-like"/>
    <property type="match status" value="1"/>
</dbReference>
<proteinExistence type="inferred from homology"/>
<name>A0A6A6E2C3_9PEZI</name>
<evidence type="ECO:0000256" key="4">
    <source>
        <dbReference type="ARBA" id="ARBA00022801"/>
    </source>
</evidence>
<evidence type="ECO:0000256" key="9">
    <source>
        <dbReference type="ARBA" id="ARBA00041603"/>
    </source>
</evidence>
<organism evidence="12 13">
    <name type="scientific">Zopfia rhizophila CBS 207.26</name>
    <dbReference type="NCBI Taxonomy" id="1314779"/>
    <lineage>
        <taxon>Eukaryota</taxon>
        <taxon>Fungi</taxon>
        <taxon>Dikarya</taxon>
        <taxon>Ascomycota</taxon>
        <taxon>Pezizomycotina</taxon>
        <taxon>Dothideomycetes</taxon>
        <taxon>Dothideomycetes incertae sedis</taxon>
        <taxon>Zopfiaceae</taxon>
        <taxon>Zopfia</taxon>
    </lineage>
</organism>
<evidence type="ECO:0000256" key="7">
    <source>
        <dbReference type="ARBA" id="ARBA00039569"/>
    </source>
</evidence>
<dbReference type="InterPro" id="IPR002772">
    <property type="entry name" value="Glyco_hydro_3_C"/>
</dbReference>
<accession>A0A6A6E2C3</accession>
<dbReference type="SMART" id="SM01217">
    <property type="entry name" value="Fn3_like"/>
    <property type="match status" value="1"/>
</dbReference>
<dbReference type="PROSITE" id="PS51820">
    <property type="entry name" value="PA14"/>
    <property type="match status" value="1"/>
</dbReference>
<dbReference type="InterPro" id="IPR036962">
    <property type="entry name" value="Glyco_hydro_3_N_sf"/>
</dbReference>
<dbReference type="PANTHER" id="PTHR42715:SF27">
    <property type="entry name" value="BETA-GLUCOSIDASE-RELATED"/>
    <property type="match status" value="1"/>
</dbReference>
<dbReference type="Pfam" id="PF01915">
    <property type="entry name" value="Glyco_hydro_3_C"/>
    <property type="match status" value="1"/>
</dbReference>